<proteinExistence type="predicted"/>
<evidence type="ECO:0000313" key="1">
    <source>
        <dbReference type="EMBL" id="ORJ57482.1"/>
    </source>
</evidence>
<dbReference type="STRING" id="1969733.B5V00_13615"/>
<dbReference type="InterPro" id="IPR043129">
    <property type="entry name" value="ATPase_NBD"/>
</dbReference>
<dbReference type="EMBL" id="NAAD01000019">
    <property type="protein sequence ID" value="ORJ57482.1"/>
    <property type="molecule type" value="Genomic_DNA"/>
</dbReference>
<dbReference type="Gene3D" id="3.30.420.40">
    <property type="match status" value="2"/>
</dbReference>
<evidence type="ECO:0008006" key="3">
    <source>
        <dbReference type="Google" id="ProtNLM"/>
    </source>
</evidence>
<evidence type="ECO:0000313" key="2">
    <source>
        <dbReference type="Proteomes" id="UP000193136"/>
    </source>
</evidence>
<dbReference type="OrthoDB" id="5392453at2"/>
<keyword evidence="2" id="KW-1185">Reference proteome</keyword>
<organism evidence="1 2">
    <name type="scientific">Geothermobacter hydrogeniphilus</name>
    <dbReference type="NCBI Taxonomy" id="1969733"/>
    <lineage>
        <taxon>Bacteria</taxon>
        <taxon>Pseudomonadati</taxon>
        <taxon>Thermodesulfobacteriota</taxon>
        <taxon>Desulfuromonadia</taxon>
        <taxon>Desulfuromonadales</taxon>
        <taxon>Geothermobacteraceae</taxon>
        <taxon>Geothermobacter</taxon>
    </lineage>
</organism>
<name>A0A1X0XX76_9BACT</name>
<sequence length="290" mass="31583">MVFVCDLGFSSLKWVYGENKGRIVSAFRRSHDGLVVGEDALLTAGSSYLKTLEDLVHHYPAFVDEAAAVARVPEKTPLVIGLPYGAWVAEKDKPAGVVTTLTKILNGSGWPDVRILPQGLGGVRLFLDRLPGRSGNILAVDIGFNTVIFTLVDGGSRSIIYGDTFYKRGVHQMATQLLLPAIRDFAPSRTFTPVEISYLIEQGYVQYGFERHDISSEIEVAAKAYIEDVLRDIHGELQAHLGLKASFETVLVFGGGATLIRDIIDSKRVAIEILSEPEYANALGFALSDG</sequence>
<gene>
    <name evidence="1" type="ORF">B5V00_13615</name>
</gene>
<dbReference type="Proteomes" id="UP000193136">
    <property type="component" value="Unassembled WGS sequence"/>
</dbReference>
<protein>
    <recommendedName>
        <fullName evidence="3">Plasmid segregation actin-type ATPase ParM</fullName>
    </recommendedName>
</protein>
<dbReference type="SUPFAM" id="SSF53067">
    <property type="entry name" value="Actin-like ATPase domain"/>
    <property type="match status" value="2"/>
</dbReference>
<dbReference type="AlphaFoldDB" id="A0A1X0XX76"/>
<accession>A0A1X0XX76</accession>
<reference evidence="1 2" key="1">
    <citation type="submission" date="2017-03" db="EMBL/GenBank/DDBJ databases">
        <title>Genome sequence of Geothermobacter sp. EPR-M, Deep-Sea Iron Reducer.</title>
        <authorList>
            <person name="Tully B."/>
            <person name="Savalia P."/>
            <person name="Abuyen K."/>
            <person name="Baughan C."/>
            <person name="Romero E."/>
            <person name="Ronkowski C."/>
            <person name="Torres B."/>
            <person name="Tremblay J."/>
            <person name="Trujillo A."/>
            <person name="Tyler M."/>
            <person name="Perez-Rodriguez I."/>
            <person name="Amend J."/>
        </authorList>
    </citation>
    <scope>NUCLEOTIDE SEQUENCE [LARGE SCALE GENOMIC DNA]</scope>
    <source>
        <strain evidence="1 2">EPR-M</strain>
    </source>
</reference>
<comment type="caution">
    <text evidence="1">The sequence shown here is derived from an EMBL/GenBank/DDBJ whole genome shotgun (WGS) entry which is preliminary data.</text>
</comment>